<evidence type="ECO:0000313" key="1">
    <source>
        <dbReference type="EMBL" id="WNF22394.1"/>
    </source>
</evidence>
<gene>
    <name evidence="1" type="primary">yutH</name>
    <name evidence="1" type="ORF">RH061_19890</name>
</gene>
<protein>
    <submittedName>
        <fullName evidence="1">Spore coat protein YutH</fullName>
    </submittedName>
</protein>
<dbReference type="InterPro" id="IPR011009">
    <property type="entry name" value="Kinase-like_dom_sf"/>
</dbReference>
<dbReference type="SUPFAM" id="SSF56112">
    <property type="entry name" value="Protein kinase-like (PK-like)"/>
    <property type="match status" value="1"/>
</dbReference>
<keyword evidence="1" id="KW-0946">Virion</keyword>
<dbReference type="PANTHER" id="PTHR39179:SF2">
    <property type="entry name" value="ENDOSPORE COAT-ASSOCIATED PROTEIN YUTH"/>
    <property type="match status" value="1"/>
</dbReference>
<evidence type="ECO:0000313" key="2">
    <source>
        <dbReference type="Proteomes" id="UP001303324"/>
    </source>
</evidence>
<dbReference type="Gene3D" id="3.90.1200.10">
    <property type="match status" value="1"/>
</dbReference>
<keyword evidence="1" id="KW-0167">Capsid protein</keyword>
<reference evidence="1 2" key="1">
    <citation type="submission" date="2023-09" db="EMBL/GenBank/DDBJ databases">
        <title>Microbial mechanism of fulvic acid promoting antimony reduction mineralization in rice fields.</title>
        <authorList>
            <person name="Chen G."/>
            <person name="Lan J."/>
        </authorList>
    </citation>
    <scope>NUCLEOTIDE SEQUENCE [LARGE SCALE GENOMIC DNA]</scope>
    <source>
        <strain evidence="1 2">PS1</strain>
    </source>
</reference>
<proteinExistence type="predicted"/>
<dbReference type="RefSeq" id="WP_311072537.1">
    <property type="nucleotide sequence ID" value="NZ_CP134494.1"/>
</dbReference>
<keyword evidence="2" id="KW-1185">Reference proteome</keyword>
<dbReference type="Proteomes" id="UP001303324">
    <property type="component" value="Chromosome"/>
</dbReference>
<accession>A0ABY9VGX5</accession>
<dbReference type="PANTHER" id="PTHR39179">
    <property type="entry name" value="SPORE COAT PROTEIN I"/>
    <property type="match status" value="1"/>
</dbReference>
<dbReference type="EMBL" id="CP134494">
    <property type="protein sequence ID" value="WNF22394.1"/>
    <property type="molecule type" value="Genomic_DNA"/>
</dbReference>
<organism evidence="1 2">
    <name type="scientific">Mesobacillus jeotgali</name>
    <dbReference type="NCBI Taxonomy" id="129985"/>
    <lineage>
        <taxon>Bacteria</taxon>
        <taxon>Bacillati</taxon>
        <taxon>Bacillota</taxon>
        <taxon>Bacilli</taxon>
        <taxon>Bacillales</taxon>
        <taxon>Bacillaceae</taxon>
        <taxon>Mesobacillus</taxon>
    </lineage>
</organism>
<sequence>MMFQKMLREVYGISADSEVSLGRYHGYKHNEGLYLIMDANSAKEQEISELARIADHMQKAGDRNVSVLLADKQGKQICDWEGRKYCVLVNRAVPMPGKMKTGRKLAKFHARGRQIPFKVESMNRVGQWKQLWEKRLDQMEKVWSGKLYTEPENDFEKMFMESFPYYMGLSENAIQYLTDTEIDDKPTRVDHGTVCYERFTNNVWRGTYFVKNPFEWVFDHASRDLAEWVRDRYFANIQTSQPEIKNFLAEYQSLTMLSPFSWRLLYARLLFPLHYYETVENYYITQSEQTKRQLEDRLRKYLNQSGDHERFLSHFYQLSEAPVKAAKLPPVDWLLR</sequence>
<dbReference type="NCBIfam" id="TIGR02905">
    <property type="entry name" value="spore_yutH"/>
    <property type="match status" value="1"/>
</dbReference>
<dbReference type="InterPro" id="IPR014254">
    <property type="entry name" value="Spore_coat_YutH"/>
</dbReference>
<dbReference type="InterPro" id="IPR047175">
    <property type="entry name" value="CotS-like"/>
</dbReference>
<name>A0ABY9VGX5_9BACI</name>